<dbReference type="Proteomes" id="UP000240542">
    <property type="component" value="Unassembled WGS sequence"/>
</dbReference>
<dbReference type="AlphaFoldDB" id="A0A2P8CWP9"/>
<evidence type="ECO:0000313" key="2">
    <source>
        <dbReference type="EMBL" id="PSK89385.1"/>
    </source>
</evidence>
<proteinExistence type="predicted"/>
<protein>
    <submittedName>
        <fullName evidence="2">Uncharacterized protein</fullName>
    </submittedName>
</protein>
<sequence length="105" mass="11336">MPRPERPHRADVEISAVVAARELTFREVPTVATTFPGDDDQEAASGSDRTRLPTPVGAGVVYRDVRVDYRLATRLPGQYRGIAGPGEVPPETADPPEETDGDRAP</sequence>
<feature type="region of interest" description="Disordered" evidence="1">
    <location>
        <begin position="78"/>
        <end position="105"/>
    </location>
</feature>
<feature type="compositionally biased region" description="Acidic residues" evidence="1">
    <location>
        <begin position="94"/>
        <end position="105"/>
    </location>
</feature>
<comment type="caution">
    <text evidence="2">The sequence shown here is derived from an EMBL/GenBank/DDBJ whole genome shotgun (WGS) entry which is preliminary data.</text>
</comment>
<gene>
    <name evidence="2" type="ORF">CLV63_12621</name>
</gene>
<name>A0A2P8CWP9_9ACTN</name>
<evidence type="ECO:0000313" key="3">
    <source>
        <dbReference type="Proteomes" id="UP000240542"/>
    </source>
</evidence>
<dbReference type="RefSeq" id="WP_245929102.1">
    <property type="nucleotide sequence ID" value="NZ_PYGA01000026.1"/>
</dbReference>
<feature type="region of interest" description="Disordered" evidence="1">
    <location>
        <begin position="32"/>
        <end position="52"/>
    </location>
</feature>
<organism evidence="2 3">
    <name type="scientific">Murinocardiopsis flavida</name>
    <dbReference type="NCBI Taxonomy" id="645275"/>
    <lineage>
        <taxon>Bacteria</taxon>
        <taxon>Bacillati</taxon>
        <taxon>Actinomycetota</taxon>
        <taxon>Actinomycetes</taxon>
        <taxon>Streptosporangiales</taxon>
        <taxon>Nocardiopsidaceae</taxon>
        <taxon>Murinocardiopsis</taxon>
    </lineage>
</organism>
<keyword evidence="3" id="KW-1185">Reference proteome</keyword>
<accession>A0A2P8CWP9</accession>
<reference evidence="2 3" key="1">
    <citation type="submission" date="2018-03" db="EMBL/GenBank/DDBJ databases">
        <title>Genomic Encyclopedia of Archaeal and Bacterial Type Strains, Phase II (KMG-II): from individual species to whole genera.</title>
        <authorList>
            <person name="Goeker M."/>
        </authorList>
    </citation>
    <scope>NUCLEOTIDE SEQUENCE [LARGE SCALE GENOMIC DNA]</scope>
    <source>
        <strain evidence="2 3">DSM 45312</strain>
    </source>
</reference>
<evidence type="ECO:0000256" key="1">
    <source>
        <dbReference type="SAM" id="MobiDB-lite"/>
    </source>
</evidence>
<dbReference type="EMBL" id="PYGA01000026">
    <property type="protein sequence ID" value="PSK89385.1"/>
    <property type="molecule type" value="Genomic_DNA"/>
</dbReference>